<dbReference type="RefSeq" id="WP_208812577.1">
    <property type="nucleotide sequence ID" value="NZ_WVUH01000047.1"/>
</dbReference>
<dbReference type="PANTHER" id="PTHR10138:SF0">
    <property type="entry name" value="TRYPTOPHAN 2,3-DIOXYGENASE"/>
    <property type="match status" value="1"/>
</dbReference>
<dbReference type="PANTHER" id="PTHR10138">
    <property type="entry name" value="TRYPTOPHAN 2,3-DIOXYGENASE"/>
    <property type="match status" value="1"/>
</dbReference>
<accession>A0ABS3VNC4</accession>
<dbReference type="Gene3D" id="1.20.58.480">
    <property type="match status" value="2"/>
</dbReference>
<dbReference type="SUPFAM" id="SSF140959">
    <property type="entry name" value="Indolic compounds 2,3-dioxygenase-like"/>
    <property type="match status" value="1"/>
</dbReference>
<dbReference type="Proteomes" id="UP000823521">
    <property type="component" value="Unassembled WGS sequence"/>
</dbReference>
<evidence type="ECO:0000313" key="1">
    <source>
        <dbReference type="EMBL" id="MBO4206024.1"/>
    </source>
</evidence>
<dbReference type="Pfam" id="PF03301">
    <property type="entry name" value="Trp_dioxygenase"/>
    <property type="match status" value="2"/>
</dbReference>
<protein>
    <recommendedName>
        <fullName evidence="3">Tryptophan 2,3-dioxygenase</fullName>
    </recommendedName>
</protein>
<proteinExistence type="predicted"/>
<dbReference type="EMBL" id="WVUH01000047">
    <property type="protein sequence ID" value="MBO4206024.1"/>
    <property type="molecule type" value="Genomic_DNA"/>
</dbReference>
<organism evidence="1 2">
    <name type="scientific">Micromonospora echinofusca</name>
    <dbReference type="NCBI Taxonomy" id="47858"/>
    <lineage>
        <taxon>Bacteria</taxon>
        <taxon>Bacillati</taxon>
        <taxon>Actinomycetota</taxon>
        <taxon>Actinomycetes</taxon>
        <taxon>Micromonosporales</taxon>
        <taxon>Micromonosporaceae</taxon>
        <taxon>Micromonospora</taxon>
    </lineage>
</organism>
<sequence length="241" mass="26424">MTGKTYAEIIHLPQVLDSVAPNTPPANRRVHTAEHFFLVAHQTSELWLKQVLMDLAEATVAVGRPNRDLPQAIEHVERAAAVLRLVAAHVAVFRRLLPGDFAAFRPTFGNASGAQSEQFHRLRGELGLHGQPSVLFAEFVAAVAEQSTTLEAIYRQAPQSGDLYRLAESLADLSQAAWHWQLDHVETVTRVIGRAPGTGGTTGAEYLTRRLAAPFPQLWEARSLLYRADGGVKCPHDANQS</sequence>
<reference evidence="1 2" key="1">
    <citation type="submission" date="2019-12" db="EMBL/GenBank/DDBJ databases">
        <title>Whole genome sequencing of endophytic Actinobacterium Micromonospora sp. MPMI6T.</title>
        <authorList>
            <person name="Evv R."/>
            <person name="Podile A.R."/>
        </authorList>
    </citation>
    <scope>NUCLEOTIDE SEQUENCE [LARGE SCALE GENOMIC DNA]</scope>
    <source>
        <strain evidence="1 2">MPMI6</strain>
    </source>
</reference>
<dbReference type="InterPro" id="IPR004981">
    <property type="entry name" value="Trp_2_3_dOase"/>
</dbReference>
<keyword evidence="2" id="KW-1185">Reference proteome</keyword>
<comment type="caution">
    <text evidence="1">The sequence shown here is derived from an EMBL/GenBank/DDBJ whole genome shotgun (WGS) entry which is preliminary data.</text>
</comment>
<dbReference type="InterPro" id="IPR037217">
    <property type="entry name" value="Trp/Indoleamine_2_3_dOase-like"/>
</dbReference>
<evidence type="ECO:0008006" key="3">
    <source>
        <dbReference type="Google" id="ProtNLM"/>
    </source>
</evidence>
<evidence type="ECO:0000313" key="2">
    <source>
        <dbReference type="Proteomes" id="UP000823521"/>
    </source>
</evidence>
<name>A0ABS3VNC4_MICEH</name>
<gene>
    <name evidence="1" type="ORF">GSF22_08395</name>
</gene>